<feature type="domain" description="HTH cro/C1-type" evidence="2">
    <location>
        <begin position="14"/>
        <end position="68"/>
    </location>
</feature>
<name>D5SMR5_PLAL2</name>
<dbReference type="HOGENOM" id="CLU_066192_29_1_0"/>
<dbReference type="CDD" id="cd00093">
    <property type="entry name" value="HTH_XRE"/>
    <property type="match status" value="1"/>
</dbReference>
<dbReference type="STRING" id="521674.Plim_2143"/>
<gene>
    <name evidence="3" type="ordered locus">Plim_2143</name>
</gene>
<dbReference type="Proteomes" id="UP000002220">
    <property type="component" value="Chromosome"/>
</dbReference>
<dbReference type="OrthoDB" id="1357763at2"/>
<reference evidence="3 4" key="1">
    <citation type="journal article" date="2010" name="Stand. Genomic Sci.">
        <title>Complete genome sequence of Planctomyces limnophilus type strain (Mu 290).</title>
        <authorList>
            <person name="Labutti K."/>
            <person name="Sikorski J."/>
            <person name="Schneider S."/>
            <person name="Nolan M."/>
            <person name="Lucas S."/>
            <person name="Glavina Del Rio T."/>
            <person name="Tice H."/>
            <person name="Cheng J.F."/>
            <person name="Goodwin L."/>
            <person name="Pitluck S."/>
            <person name="Liolios K."/>
            <person name="Ivanova N."/>
            <person name="Mavromatis K."/>
            <person name="Mikhailova N."/>
            <person name="Pati A."/>
            <person name="Chen A."/>
            <person name="Palaniappan K."/>
            <person name="Land M."/>
            <person name="Hauser L."/>
            <person name="Chang Y.J."/>
            <person name="Jeffries C.D."/>
            <person name="Tindall B.J."/>
            <person name="Rohde M."/>
            <person name="Goker M."/>
            <person name="Woyke T."/>
            <person name="Bristow J."/>
            <person name="Eisen J.A."/>
            <person name="Markowitz V."/>
            <person name="Hugenholtz P."/>
            <person name="Kyrpides N.C."/>
            <person name="Klenk H.P."/>
            <person name="Lapidus A."/>
        </authorList>
    </citation>
    <scope>NUCLEOTIDE SEQUENCE [LARGE SCALE GENOMIC DNA]</scope>
    <source>
        <strain evidence="4">ATCC 43296 / DSM 3776 / IFAM 1008 / Mu 290</strain>
    </source>
</reference>
<dbReference type="Pfam" id="PF01381">
    <property type="entry name" value="HTH_3"/>
    <property type="match status" value="1"/>
</dbReference>
<dbReference type="AlphaFoldDB" id="D5SMR5"/>
<organism evidence="3 4">
    <name type="scientific">Planctopirus limnophila (strain ATCC 43296 / DSM 3776 / IFAM 1008 / Mu 290)</name>
    <name type="common">Planctomyces limnophilus</name>
    <dbReference type="NCBI Taxonomy" id="521674"/>
    <lineage>
        <taxon>Bacteria</taxon>
        <taxon>Pseudomonadati</taxon>
        <taxon>Planctomycetota</taxon>
        <taxon>Planctomycetia</taxon>
        <taxon>Planctomycetales</taxon>
        <taxon>Planctomycetaceae</taxon>
        <taxon>Planctopirus</taxon>
    </lineage>
</organism>
<accession>D5SMR5</accession>
<dbReference type="InterPro" id="IPR010982">
    <property type="entry name" value="Lambda_DNA-bd_dom_sf"/>
</dbReference>
<evidence type="ECO:0000256" key="1">
    <source>
        <dbReference type="ARBA" id="ARBA00023125"/>
    </source>
</evidence>
<sequence>MKPEELRTVFARNFRLQRKARGLTQKQLAEKIGVTAAQVSHIESQRSSPSFEVIFMSARVFNLSPAALLIPAEVPGMSKEVA</sequence>
<evidence type="ECO:0000313" key="3">
    <source>
        <dbReference type="EMBL" id="ADG67970.1"/>
    </source>
</evidence>
<dbReference type="PANTHER" id="PTHR46558">
    <property type="entry name" value="TRACRIPTIONAL REGULATORY PROTEIN-RELATED-RELATED"/>
    <property type="match status" value="1"/>
</dbReference>
<keyword evidence="4" id="KW-1185">Reference proteome</keyword>
<dbReference type="InterPro" id="IPR001387">
    <property type="entry name" value="Cro/C1-type_HTH"/>
</dbReference>
<dbReference type="Gene3D" id="1.10.260.40">
    <property type="entry name" value="lambda repressor-like DNA-binding domains"/>
    <property type="match status" value="1"/>
</dbReference>
<evidence type="ECO:0000259" key="2">
    <source>
        <dbReference type="PROSITE" id="PS50943"/>
    </source>
</evidence>
<keyword evidence="1" id="KW-0238">DNA-binding</keyword>
<dbReference type="KEGG" id="plm:Plim_2143"/>
<dbReference type="PANTHER" id="PTHR46558:SF4">
    <property type="entry name" value="DNA-BIDING PHAGE PROTEIN"/>
    <property type="match status" value="1"/>
</dbReference>
<proteinExistence type="predicted"/>
<dbReference type="EMBL" id="CP001744">
    <property type="protein sequence ID" value="ADG67970.1"/>
    <property type="molecule type" value="Genomic_DNA"/>
</dbReference>
<evidence type="ECO:0000313" key="4">
    <source>
        <dbReference type="Proteomes" id="UP000002220"/>
    </source>
</evidence>
<protein>
    <submittedName>
        <fullName evidence="3">Helix-turn-helix domain protein</fullName>
    </submittedName>
</protein>
<dbReference type="GO" id="GO:0003677">
    <property type="term" value="F:DNA binding"/>
    <property type="evidence" value="ECO:0007669"/>
    <property type="project" value="UniProtKB-KW"/>
</dbReference>
<dbReference type="RefSeq" id="WP_013110401.1">
    <property type="nucleotide sequence ID" value="NC_014148.1"/>
</dbReference>
<dbReference type="SUPFAM" id="SSF47413">
    <property type="entry name" value="lambda repressor-like DNA-binding domains"/>
    <property type="match status" value="1"/>
</dbReference>
<dbReference type="SMART" id="SM00530">
    <property type="entry name" value="HTH_XRE"/>
    <property type="match status" value="1"/>
</dbReference>
<dbReference type="PROSITE" id="PS50943">
    <property type="entry name" value="HTH_CROC1"/>
    <property type="match status" value="1"/>
</dbReference>